<keyword evidence="1" id="KW-0472">Membrane</keyword>
<keyword evidence="1" id="KW-1133">Transmembrane helix</keyword>
<evidence type="ECO:0000313" key="2">
    <source>
        <dbReference type="EMBL" id="KDN14060.1"/>
    </source>
</evidence>
<comment type="caution">
    <text evidence="2">The sequence shown here is derived from an EMBL/GenBank/DDBJ whole genome shotgun (WGS) entry which is preliminary data.</text>
</comment>
<sequence length="47" mass="5473">MIIFCGNTHQAGQLLSYRSYFIKPVAMMFFFLWLVDAMSVDDYCELG</sequence>
<proteinExistence type="predicted"/>
<evidence type="ECO:0000256" key="1">
    <source>
        <dbReference type="SAM" id="Phobius"/>
    </source>
</evidence>
<organism evidence="2 3">
    <name type="scientific">Snodgrassella communis</name>
    <dbReference type="NCBI Taxonomy" id="2946699"/>
    <lineage>
        <taxon>Bacteria</taxon>
        <taxon>Pseudomonadati</taxon>
        <taxon>Pseudomonadota</taxon>
        <taxon>Betaproteobacteria</taxon>
        <taxon>Neisseriales</taxon>
        <taxon>Neisseriaceae</taxon>
        <taxon>Snodgrassella</taxon>
    </lineage>
</organism>
<accession>A0A836MPW7</accession>
<dbReference type="Proteomes" id="UP000027170">
    <property type="component" value="Unassembled WGS sequence"/>
</dbReference>
<feature type="transmembrane region" description="Helical" evidence="1">
    <location>
        <begin position="20"/>
        <end position="40"/>
    </location>
</feature>
<gene>
    <name evidence="2" type="ORF">SALWKB29_1850</name>
</gene>
<keyword evidence="3" id="KW-1185">Reference proteome</keyword>
<name>A0A836MPW7_9NEIS</name>
<evidence type="ECO:0000313" key="3">
    <source>
        <dbReference type="Proteomes" id="UP000027170"/>
    </source>
</evidence>
<dbReference type="EMBL" id="JFZV01000011">
    <property type="protein sequence ID" value="KDN14060.1"/>
    <property type="molecule type" value="Genomic_DNA"/>
</dbReference>
<keyword evidence="1" id="KW-0812">Transmembrane</keyword>
<protein>
    <submittedName>
        <fullName evidence="2">Uncharacterized protein</fullName>
    </submittedName>
</protein>
<reference evidence="2 3" key="1">
    <citation type="submission" date="2014-03" db="EMBL/GenBank/DDBJ databases">
        <title>The genomes of two eusocial bee gut symbionts.</title>
        <authorList>
            <person name="Kwong W.K."/>
            <person name="Engel P."/>
            <person name="Koch H."/>
            <person name="Moran N.A."/>
        </authorList>
    </citation>
    <scope>NUCLEOTIDE SEQUENCE [LARGE SCALE GENOMIC DNA]</scope>
    <source>
        <strain evidence="3">wkB29</strain>
    </source>
</reference>
<dbReference type="AlphaFoldDB" id="A0A836MPW7"/>